<sequence length="251" mass="28918">MNQVLSKLEKALELQHKHDHLEAVAVEGTPSNHLKVTLQDRGLDHFRLKLSDIELATNNFSETFCIGSGGFGKALQFQEDYEIWEPKLPIDYEEIIRMSKYSELVKTKKDLYDMFVKGILLQDGKALFSLGSCGERNEMISARTFSYKKTSYMWQSVQESRFSKAAELFDVKNEEGEDVEQILKLNSNKDQLLSVNENGGKEHLMLSAMEVLYDSSNSKYFRLQSSIESRLGWENSLFVFPDFENIMKILK</sequence>
<reference evidence="1 2" key="2">
    <citation type="journal article" date="2022" name="Mol. Ecol. Resour.">
        <title>The genomes of chicory, endive, great burdock and yacon provide insights into Asteraceae paleo-polyploidization history and plant inulin production.</title>
        <authorList>
            <person name="Fan W."/>
            <person name="Wang S."/>
            <person name="Wang H."/>
            <person name="Wang A."/>
            <person name="Jiang F."/>
            <person name="Liu H."/>
            <person name="Zhao H."/>
            <person name="Xu D."/>
            <person name="Zhang Y."/>
        </authorList>
    </citation>
    <scope>NUCLEOTIDE SEQUENCE [LARGE SCALE GENOMIC DNA]</scope>
    <source>
        <strain evidence="2">cv. Yunnan</strain>
        <tissue evidence="1">Leaves</tissue>
    </source>
</reference>
<comment type="caution">
    <text evidence="1">The sequence shown here is derived from an EMBL/GenBank/DDBJ whole genome shotgun (WGS) entry which is preliminary data.</text>
</comment>
<gene>
    <name evidence="1" type="ORF">L1987_86929</name>
</gene>
<protein>
    <submittedName>
        <fullName evidence="1">Uncharacterized protein</fullName>
    </submittedName>
</protein>
<dbReference type="EMBL" id="CM042046">
    <property type="protein sequence ID" value="KAI3677304.1"/>
    <property type="molecule type" value="Genomic_DNA"/>
</dbReference>
<evidence type="ECO:0000313" key="1">
    <source>
        <dbReference type="EMBL" id="KAI3677304.1"/>
    </source>
</evidence>
<reference evidence="2" key="1">
    <citation type="journal article" date="2022" name="Mol. Ecol. Resour.">
        <title>The genomes of chicory, endive, great burdock and yacon provide insights into Asteraceae palaeo-polyploidization history and plant inulin production.</title>
        <authorList>
            <person name="Fan W."/>
            <person name="Wang S."/>
            <person name="Wang H."/>
            <person name="Wang A."/>
            <person name="Jiang F."/>
            <person name="Liu H."/>
            <person name="Zhao H."/>
            <person name="Xu D."/>
            <person name="Zhang Y."/>
        </authorList>
    </citation>
    <scope>NUCLEOTIDE SEQUENCE [LARGE SCALE GENOMIC DNA]</scope>
    <source>
        <strain evidence="2">cv. Yunnan</strain>
    </source>
</reference>
<proteinExistence type="predicted"/>
<keyword evidence="2" id="KW-1185">Reference proteome</keyword>
<evidence type="ECO:0000313" key="2">
    <source>
        <dbReference type="Proteomes" id="UP001056120"/>
    </source>
</evidence>
<dbReference type="Proteomes" id="UP001056120">
    <property type="component" value="Linkage Group LG29"/>
</dbReference>
<name>A0ACB8XZY2_9ASTR</name>
<organism evidence="1 2">
    <name type="scientific">Smallanthus sonchifolius</name>
    <dbReference type="NCBI Taxonomy" id="185202"/>
    <lineage>
        <taxon>Eukaryota</taxon>
        <taxon>Viridiplantae</taxon>
        <taxon>Streptophyta</taxon>
        <taxon>Embryophyta</taxon>
        <taxon>Tracheophyta</taxon>
        <taxon>Spermatophyta</taxon>
        <taxon>Magnoliopsida</taxon>
        <taxon>eudicotyledons</taxon>
        <taxon>Gunneridae</taxon>
        <taxon>Pentapetalae</taxon>
        <taxon>asterids</taxon>
        <taxon>campanulids</taxon>
        <taxon>Asterales</taxon>
        <taxon>Asteraceae</taxon>
        <taxon>Asteroideae</taxon>
        <taxon>Heliantheae alliance</taxon>
        <taxon>Millerieae</taxon>
        <taxon>Smallanthus</taxon>
    </lineage>
</organism>
<accession>A0ACB8XZY2</accession>